<keyword evidence="2" id="KW-1185">Reference proteome</keyword>
<sequence length="260" mass="30148">MFDENLPLDPNKLALHRPTALKIAQEIFRRFIAPPEQHYLHVRPKEFRHVDIGFYNDASRQLNLVGFRHQVDVEPVHETQISGRRSLLRVMISRDNRTSASILETGVREPRGFAERWRKLLGRWPKTRQIVELHSVLNDGSFLITDNVGSTHMFREPPKIRRLSLPSYTPLNHLVAAHTDQVKVYIATRQGVASTSVGTWEADLRARNDMHNLRVRYRREIGGIAPDELEKITQDAYPYVRDTVLGELRQLIAEHHTPPR</sequence>
<protein>
    <recommendedName>
        <fullName evidence="3">TIGR04255 family protein</fullName>
    </recommendedName>
</protein>
<organism evidence="1 2">
    <name type="scientific">Parachitinimonas caeni</name>
    <dbReference type="NCBI Taxonomy" id="3031301"/>
    <lineage>
        <taxon>Bacteria</taxon>
        <taxon>Pseudomonadati</taxon>
        <taxon>Pseudomonadota</taxon>
        <taxon>Betaproteobacteria</taxon>
        <taxon>Neisseriales</taxon>
        <taxon>Chitinibacteraceae</taxon>
        <taxon>Parachitinimonas</taxon>
    </lineage>
</organism>
<dbReference type="RefSeq" id="WP_284098969.1">
    <property type="nucleotide sequence ID" value="NZ_JARRAF010000001.1"/>
</dbReference>
<proteinExistence type="predicted"/>
<gene>
    <name evidence="1" type="ORF">PZA18_01365</name>
</gene>
<reference evidence="1" key="1">
    <citation type="submission" date="2023-03" db="EMBL/GenBank/DDBJ databases">
        <title>Chitinimonas shenzhenensis gen. nov., sp. nov., a novel member of family Burkholderiaceae isolated from activated sludge collected in Shen Zhen, China.</title>
        <authorList>
            <person name="Wang X."/>
        </authorList>
    </citation>
    <scope>NUCLEOTIDE SEQUENCE</scope>
    <source>
        <strain evidence="1">DQS-5</strain>
    </source>
</reference>
<accession>A0ABT7DRJ5</accession>
<name>A0ABT7DRJ5_9NEIS</name>
<evidence type="ECO:0000313" key="1">
    <source>
        <dbReference type="EMBL" id="MDK2122690.1"/>
    </source>
</evidence>
<evidence type="ECO:0000313" key="2">
    <source>
        <dbReference type="Proteomes" id="UP001172778"/>
    </source>
</evidence>
<comment type="caution">
    <text evidence="1">The sequence shown here is derived from an EMBL/GenBank/DDBJ whole genome shotgun (WGS) entry which is preliminary data.</text>
</comment>
<evidence type="ECO:0008006" key="3">
    <source>
        <dbReference type="Google" id="ProtNLM"/>
    </source>
</evidence>
<dbReference type="Proteomes" id="UP001172778">
    <property type="component" value="Unassembled WGS sequence"/>
</dbReference>
<dbReference type="EMBL" id="JARRAF010000001">
    <property type="protein sequence ID" value="MDK2122690.1"/>
    <property type="molecule type" value="Genomic_DNA"/>
</dbReference>